<reference evidence="1 2" key="1">
    <citation type="journal article" date="2022" name="Nat. Ecol. Evol.">
        <title>A masculinizing supergene underlies an exaggerated male reproductive morph in a spider.</title>
        <authorList>
            <person name="Hendrickx F."/>
            <person name="De Corte Z."/>
            <person name="Sonet G."/>
            <person name="Van Belleghem S.M."/>
            <person name="Kostlbacher S."/>
            <person name="Vangestel C."/>
        </authorList>
    </citation>
    <scope>NUCLEOTIDE SEQUENCE [LARGE SCALE GENOMIC DNA]</scope>
    <source>
        <strain evidence="1">W744_W776</strain>
    </source>
</reference>
<keyword evidence="2" id="KW-1185">Reference proteome</keyword>
<evidence type="ECO:0000313" key="2">
    <source>
        <dbReference type="Proteomes" id="UP000827092"/>
    </source>
</evidence>
<evidence type="ECO:0000313" key="1">
    <source>
        <dbReference type="EMBL" id="KAG8198433.1"/>
    </source>
</evidence>
<organism evidence="1 2">
    <name type="scientific">Oedothorax gibbosus</name>
    <dbReference type="NCBI Taxonomy" id="931172"/>
    <lineage>
        <taxon>Eukaryota</taxon>
        <taxon>Metazoa</taxon>
        <taxon>Ecdysozoa</taxon>
        <taxon>Arthropoda</taxon>
        <taxon>Chelicerata</taxon>
        <taxon>Arachnida</taxon>
        <taxon>Araneae</taxon>
        <taxon>Araneomorphae</taxon>
        <taxon>Entelegynae</taxon>
        <taxon>Araneoidea</taxon>
        <taxon>Linyphiidae</taxon>
        <taxon>Erigoninae</taxon>
        <taxon>Oedothorax</taxon>
    </lineage>
</organism>
<dbReference type="EMBL" id="JAFNEN010000040">
    <property type="protein sequence ID" value="KAG8198433.1"/>
    <property type="molecule type" value="Genomic_DNA"/>
</dbReference>
<dbReference type="AlphaFoldDB" id="A0AAV6VQE3"/>
<accession>A0AAV6VQE3</accession>
<proteinExistence type="predicted"/>
<protein>
    <submittedName>
        <fullName evidence="1">Uncharacterized protein</fullName>
    </submittedName>
</protein>
<comment type="caution">
    <text evidence="1">The sequence shown here is derived from an EMBL/GenBank/DDBJ whole genome shotgun (WGS) entry which is preliminary data.</text>
</comment>
<gene>
    <name evidence="1" type="ORF">JTE90_022171</name>
</gene>
<dbReference type="Proteomes" id="UP000827092">
    <property type="component" value="Unassembled WGS sequence"/>
</dbReference>
<sequence>MSSFLFDITKDAMDLLPFLRQTPARSGDETVAATALNRLNNILTNIRGSSDRYNILRSAENRESKGLMDRLTESLKPLLNPLKIVTTHVAGNNSRLAAALKEETKN</sequence>
<name>A0AAV6VQE3_9ARAC</name>